<sequence length="177" mass="19347">MTRIPLFLLLLILPALAQAQIYKSVDEQGNVSYSDQPPEDGKQAEKLELPPTNTAPALETRPRQPGEQPEEPAPEPTVTIVTPENDTVIPMGPGNFSVQASVTPALRSGEQLQLSIDGKPYGETQTTTRWSLTGMFRGGYDLEVVRLDADGDVVARSDTVRVYVMRPYNIPNARGSK</sequence>
<feature type="compositionally biased region" description="Basic and acidic residues" evidence="1">
    <location>
        <begin position="39"/>
        <end position="48"/>
    </location>
</feature>
<keyword evidence="5" id="KW-1185">Reference proteome</keyword>
<organism evidence="4 5">
    <name type="scientific">Kineobactrum sediminis</name>
    <dbReference type="NCBI Taxonomy" id="1905677"/>
    <lineage>
        <taxon>Bacteria</taxon>
        <taxon>Pseudomonadati</taxon>
        <taxon>Pseudomonadota</taxon>
        <taxon>Gammaproteobacteria</taxon>
        <taxon>Cellvibrionales</taxon>
        <taxon>Halieaceae</taxon>
        <taxon>Kineobactrum</taxon>
    </lineage>
</organism>
<dbReference type="Proteomes" id="UP000234845">
    <property type="component" value="Unassembled WGS sequence"/>
</dbReference>
<dbReference type="InterPro" id="IPR025392">
    <property type="entry name" value="DUF4124"/>
</dbReference>
<dbReference type="AlphaFoldDB" id="A0A2N5Y7B2"/>
<dbReference type="OrthoDB" id="6366673at2"/>
<evidence type="ECO:0000313" key="4">
    <source>
        <dbReference type="EMBL" id="PLW84275.1"/>
    </source>
</evidence>
<feature type="signal peptide" evidence="2">
    <location>
        <begin position="1"/>
        <end position="19"/>
    </location>
</feature>
<keyword evidence="2" id="KW-0732">Signal</keyword>
<dbReference type="InterPro" id="IPR013783">
    <property type="entry name" value="Ig-like_fold"/>
</dbReference>
<evidence type="ECO:0000256" key="2">
    <source>
        <dbReference type="SAM" id="SignalP"/>
    </source>
</evidence>
<dbReference type="Pfam" id="PF13511">
    <property type="entry name" value="DUF4124"/>
    <property type="match status" value="1"/>
</dbReference>
<feature type="region of interest" description="Disordered" evidence="1">
    <location>
        <begin position="29"/>
        <end position="80"/>
    </location>
</feature>
<evidence type="ECO:0000313" key="5">
    <source>
        <dbReference type="Proteomes" id="UP000234845"/>
    </source>
</evidence>
<proteinExistence type="predicted"/>
<evidence type="ECO:0000259" key="3">
    <source>
        <dbReference type="Pfam" id="PF13511"/>
    </source>
</evidence>
<dbReference type="Gene3D" id="2.60.40.10">
    <property type="entry name" value="Immunoglobulins"/>
    <property type="match status" value="1"/>
</dbReference>
<dbReference type="RefSeq" id="WP_101519911.1">
    <property type="nucleotide sequence ID" value="NZ_PKLZ01000001.1"/>
</dbReference>
<dbReference type="EMBL" id="PKLZ01000001">
    <property type="protein sequence ID" value="PLW84275.1"/>
    <property type="molecule type" value="Genomic_DNA"/>
</dbReference>
<accession>A0A2N5Y7B2</accession>
<feature type="chain" id="PRO_5014891830" description="DUF4124 domain-containing protein" evidence="2">
    <location>
        <begin position="20"/>
        <end position="177"/>
    </location>
</feature>
<comment type="caution">
    <text evidence="4">The sequence shown here is derived from an EMBL/GenBank/DDBJ whole genome shotgun (WGS) entry which is preliminary data.</text>
</comment>
<protein>
    <recommendedName>
        <fullName evidence="3">DUF4124 domain-containing protein</fullName>
    </recommendedName>
</protein>
<evidence type="ECO:0000256" key="1">
    <source>
        <dbReference type="SAM" id="MobiDB-lite"/>
    </source>
</evidence>
<feature type="domain" description="DUF4124" evidence="3">
    <location>
        <begin position="8"/>
        <end position="62"/>
    </location>
</feature>
<name>A0A2N5Y7B2_9GAMM</name>
<reference evidence="5" key="1">
    <citation type="submission" date="2017-11" db="EMBL/GenBank/DDBJ databases">
        <title>The draft genome sequence of Chromatocurvus sp. F02.</title>
        <authorList>
            <person name="Du Z.-J."/>
            <person name="Chang Y.-Q."/>
        </authorList>
    </citation>
    <scope>NUCLEOTIDE SEQUENCE [LARGE SCALE GENOMIC DNA]</scope>
    <source>
        <strain evidence="5">F02</strain>
    </source>
</reference>
<gene>
    <name evidence="4" type="ORF">CWI75_02745</name>
</gene>